<keyword evidence="2" id="KW-0472">Membrane</keyword>
<evidence type="ECO:0000256" key="2">
    <source>
        <dbReference type="SAM" id="Phobius"/>
    </source>
</evidence>
<dbReference type="Proteomes" id="UP000241085">
    <property type="component" value="Unassembled WGS sequence"/>
</dbReference>
<protein>
    <recommendedName>
        <fullName evidence="5">DUF2993 domain-containing protein</fullName>
    </recommendedName>
</protein>
<dbReference type="Pfam" id="PF11209">
    <property type="entry name" value="LmeA"/>
    <property type="match status" value="1"/>
</dbReference>
<feature type="transmembrane region" description="Helical" evidence="2">
    <location>
        <begin position="44"/>
        <end position="65"/>
    </location>
</feature>
<comment type="caution">
    <text evidence="3">The sequence shown here is derived from an EMBL/GenBank/DDBJ whole genome shotgun (WGS) entry which is preliminary data.</text>
</comment>
<accession>A0A2T4UYY9</accession>
<evidence type="ECO:0000256" key="1">
    <source>
        <dbReference type="SAM" id="MobiDB-lite"/>
    </source>
</evidence>
<organism evidence="3 4">
    <name type="scientific">Rathayibacter caricis DSM 15933</name>
    <dbReference type="NCBI Taxonomy" id="1328867"/>
    <lineage>
        <taxon>Bacteria</taxon>
        <taxon>Bacillati</taxon>
        <taxon>Actinomycetota</taxon>
        <taxon>Actinomycetes</taxon>
        <taxon>Micrococcales</taxon>
        <taxon>Microbacteriaceae</taxon>
        <taxon>Rathayibacter</taxon>
    </lineage>
</organism>
<keyword evidence="2" id="KW-0812">Transmembrane</keyword>
<evidence type="ECO:0000313" key="4">
    <source>
        <dbReference type="Proteomes" id="UP000241085"/>
    </source>
</evidence>
<sequence length="286" mass="29258">MAPQRGHRSGPAQRALSPRRRRSGPDVSASPAPAPRRSRSRRGVVVLVVVLLLLAVAAVVADSLVRRGVADTAATSVREALDLPADHPVDVDVAGWAVLPQLLSGRFDRLDIRTEDVALDELTGDVSLVLEGVPASGSGALDSGTATTALDADSVTDLISERSTVPIDSVVLDPPLVRVSTSVEVLGLSLSAGVGLELGAVDGQIELTPSEVTVAGATFPADDAEQRFGGLTDGLLGPGTLCIADSVARGLTLTGVEVAEESLNASFSLAPTFLSDPAQQEPGVCP</sequence>
<dbReference type="InterPro" id="IPR021373">
    <property type="entry name" value="DUF2993"/>
</dbReference>
<name>A0A2T4UYY9_9MICO</name>
<gene>
    <name evidence="3" type="ORF">C1I63_11850</name>
</gene>
<reference evidence="3 4" key="1">
    <citation type="submission" date="2018-03" db="EMBL/GenBank/DDBJ databases">
        <title>Bacteriophage NCPPB3778 and a type I-E CRISPR drive the evolution of the US Biological Select Agent, Rathayibacter toxicus.</title>
        <authorList>
            <person name="Davis E.W.II."/>
            <person name="Tabima J.F."/>
            <person name="Weisberg A.J."/>
            <person name="Dantas Lopes L."/>
            <person name="Wiseman M.S."/>
            <person name="Wiseman M.S."/>
            <person name="Pupko T."/>
            <person name="Belcher M.S."/>
            <person name="Sechler A.J."/>
            <person name="Tancos M.A."/>
            <person name="Schroeder B.K."/>
            <person name="Murray T.D."/>
            <person name="Luster D.G."/>
            <person name="Schneider W.L."/>
            <person name="Rogers E."/>
            <person name="Andreote F.D."/>
            <person name="Grunwald N.J."/>
            <person name="Putnam M.L."/>
            <person name="Chang J.H."/>
        </authorList>
    </citation>
    <scope>NUCLEOTIDE SEQUENCE [LARGE SCALE GENOMIC DNA]</scope>
    <source>
        <strain evidence="3 4">DSM 15933</strain>
    </source>
</reference>
<dbReference type="AlphaFoldDB" id="A0A2T4UYY9"/>
<evidence type="ECO:0008006" key="5">
    <source>
        <dbReference type="Google" id="ProtNLM"/>
    </source>
</evidence>
<keyword evidence="2" id="KW-1133">Transmembrane helix</keyword>
<feature type="region of interest" description="Disordered" evidence="1">
    <location>
        <begin position="1"/>
        <end position="37"/>
    </location>
</feature>
<keyword evidence="4" id="KW-1185">Reference proteome</keyword>
<evidence type="ECO:0000313" key="3">
    <source>
        <dbReference type="EMBL" id="PTL74746.1"/>
    </source>
</evidence>
<proteinExistence type="predicted"/>
<dbReference type="EMBL" id="PZPL01000001">
    <property type="protein sequence ID" value="PTL74746.1"/>
    <property type="molecule type" value="Genomic_DNA"/>
</dbReference>